<dbReference type="AlphaFoldDB" id="F4KZF8"/>
<dbReference type="OrthoDB" id="982347at2"/>
<evidence type="ECO:0000313" key="2">
    <source>
        <dbReference type="Proteomes" id="UP000008461"/>
    </source>
</evidence>
<dbReference type="EMBL" id="CP002691">
    <property type="protein sequence ID" value="AEE49428.1"/>
    <property type="molecule type" value="Genomic_DNA"/>
</dbReference>
<dbReference type="Proteomes" id="UP000008461">
    <property type="component" value="Chromosome"/>
</dbReference>
<reference evidence="1 2" key="1">
    <citation type="journal article" date="2011" name="Stand. Genomic Sci.">
        <title>Complete genome sequence of Haliscomenobacter hydrossis type strain (O).</title>
        <authorList>
            <consortium name="US DOE Joint Genome Institute (JGI-PGF)"/>
            <person name="Daligault H."/>
            <person name="Lapidus A."/>
            <person name="Zeytun A."/>
            <person name="Nolan M."/>
            <person name="Lucas S."/>
            <person name="Del Rio T.G."/>
            <person name="Tice H."/>
            <person name="Cheng J.F."/>
            <person name="Tapia R."/>
            <person name="Han C."/>
            <person name="Goodwin L."/>
            <person name="Pitluck S."/>
            <person name="Liolios K."/>
            <person name="Pagani I."/>
            <person name="Ivanova N."/>
            <person name="Huntemann M."/>
            <person name="Mavromatis K."/>
            <person name="Mikhailova N."/>
            <person name="Pati A."/>
            <person name="Chen A."/>
            <person name="Palaniappan K."/>
            <person name="Land M."/>
            <person name="Hauser L."/>
            <person name="Brambilla E.M."/>
            <person name="Rohde M."/>
            <person name="Verbarg S."/>
            <person name="Goker M."/>
            <person name="Bristow J."/>
            <person name="Eisen J.A."/>
            <person name="Markowitz V."/>
            <person name="Hugenholtz P."/>
            <person name="Kyrpides N.C."/>
            <person name="Klenk H.P."/>
            <person name="Woyke T."/>
        </authorList>
    </citation>
    <scope>NUCLEOTIDE SEQUENCE [LARGE SCALE GENOMIC DNA]</scope>
    <source>
        <strain evidence="2">ATCC 27775 / DSM 1100 / LMG 10767 / O</strain>
    </source>
</reference>
<proteinExistence type="predicted"/>
<organism evidence="1 2">
    <name type="scientific">Haliscomenobacter hydrossis (strain ATCC 27775 / DSM 1100 / LMG 10767 / O)</name>
    <dbReference type="NCBI Taxonomy" id="760192"/>
    <lineage>
        <taxon>Bacteria</taxon>
        <taxon>Pseudomonadati</taxon>
        <taxon>Bacteroidota</taxon>
        <taxon>Saprospiria</taxon>
        <taxon>Saprospirales</taxon>
        <taxon>Haliscomenobacteraceae</taxon>
        <taxon>Haliscomenobacter</taxon>
    </lineage>
</organism>
<protein>
    <submittedName>
        <fullName evidence="1">Uncharacterized protein</fullName>
    </submittedName>
</protein>
<dbReference type="HOGENOM" id="CLU_1813087_0_0_10"/>
<dbReference type="eggNOG" id="ENOG503368V">
    <property type="taxonomic scope" value="Bacteria"/>
</dbReference>
<reference key="2">
    <citation type="submission" date="2011-04" db="EMBL/GenBank/DDBJ databases">
        <title>Complete sequence of chromosome of Haliscomenobacter hydrossis DSM 1100.</title>
        <authorList>
            <consortium name="US DOE Joint Genome Institute (JGI-PGF)"/>
            <person name="Lucas S."/>
            <person name="Han J."/>
            <person name="Lapidus A."/>
            <person name="Bruce D."/>
            <person name="Goodwin L."/>
            <person name="Pitluck S."/>
            <person name="Peters L."/>
            <person name="Kyrpides N."/>
            <person name="Mavromatis K."/>
            <person name="Ivanova N."/>
            <person name="Ovchinnikova G."/>
            <person name="Pagani I."/>
            <person name="Daligault H."/>
            <person name="Detter J.C."/>
            <person name="Han C."/>
            <person name="Land M."/>
            <person name="Hauser L."/>
            <person name="Markowitz V."/>
            <person name="Cheng J.-F."/>
            <person name="Hugenholtz P."/>
            <person name="Woyke T."/>
            <person name="Wu D."/>
            <person name="Verbarg S."/>
            <person name="Frueling A."/>
            <person name="Brambilla E."/>
            <person name="Klenk H.-P."/>
            <person name="Eisen J.A."/>
        </authorList>
    </citation>
    <scope>NUCLEOTIDE SEQUENCE</scope>
    <source>
        <strain>DSM 1100</strain>
    </source>
</reference>
<accession>F4KZF8</accession>
<keyword evidence="2" id="KW-1185">Reference proteome</keyword>
<name>F4KZF8_HALH1</name>
<gene>
    <name evidence="1" type="ordered locus">Halhy_1536</name>
</gene>
<dbReference type="RefSeq" id="WP_013763982.1">
    <property type="nucleotide sequence ID" value="NC_015510.1"/>
</dbReference>
<dbReference type="KEGG" id="hhy:Halhy_1536"/>
<dbReference type="STRING" id="760192.Halhy_1536"/>
<evidence type="ECO:0000313" key="1">
    <source>
        <dbReference type="EMBL" id="AEE49428.1"/>
    </source>
</evidence>
<sequence length="142" mass="16104">MEPLNLNNTTETHPLFPSGEWEGFYTYADGRQAQQHKMDFTLFFENNVVSGGGSDDIGSFVWKGSYDTKGLWCKMTKHYVTHTVAYDGNVDENGIWGNWNIRVQLSGGFHIWPKKKEESTRAEEVDVLVLDNIVKVPSTVTV</sequence>